<organism evidence="2">
    <name type="scientific">marine sediment metagenome</name>
    <dbReference type="NCBI Taxonomy" id="412755"/>
    <lineage>
        <taxon>unclassified sequences</taxon>
        <taxon>metagenomes</taxon>
        <taxon>ecological metagenomes</taxon>
    </lineage>
</organism>
<feature type="region of interest" description="Disordered" evidence="1">
    <location>
        <begin position="1"/>
        <end position="22"/>
    </location>
</feature>
<name>A0A0F9FCA3_9ZZZZ</name>
<gene>
    <name evidence="2" type="ORF">LCGC14_1970850</name>
</gene>
<feature type="non-terminal residue" evidence="2">
    <location>
        <position position="1"/>
    </location>
</feature>
<dbReference type="EMBL" id="LAZR01021871">
    <property type="protein sequence ID" value="KKL83828.1"/>
    <property type="molecule type" value="Genomic_DNA"/>
</dbReference>
<dbReference type="AlphaFoldDB" id="A0A0F9FCA3"/>
<reference evidence="2" key="1">
    <citation type="journal article" date="2015" name="Nature">
        <title>Complex archaea that bridge the gap between prokaryotes and eukaryotes.</title>
        <authorList>
            <person name="Spang A."/>
            <person name="Saw J.H."/>
            <person name="Jorgensen S.L."/>
            <person name="Zaremba-Niedzwiedzka K."/>
            <person name="Martijn J."/>
            <person name="Lind A.E."/>
            <person name="van Eijk R."/>
            <person name="Schleper C."/>
            <person name="Guy L."/>
            <person name="Ettema T.J."/>
        </authorList>
    </citation>
    <scope>NUCLEOTIDE SEQUENCE</scope>
</reference>
<evidence type="ECO:0000256" key="1">
    <source>
        <dbReference type="SAM" id="MobiDB-lite"/>
    </source>
</evidence>
<comment type="caution">
    <text evidence="2">The sequence shown here is derived from an EMBL/GenBank/DDBJ whole genome shotgun (WGS) entry which is preliminary data.</text>
</comment>
<sequence length="85" mass="8720">ASTGLATSLDRNALDSTTQGAGGDDNDVIYVCTWAAGDGTGAITEAGVMRDDDNLKLMLYADFLVVNKAAADTLVITWTGTFGAS</sequence>
<evidence type="ECO:0000313" key="2">
    <source>
        <dbReference type="EMBL" id="KKL83828.1"/>
    </source>
</evidence>
<accession>A0A0F9FCA3</accession>
<protein>
    <submittedName>
        <fullName evidence="2">Uncharacterized protein</fullName>
    </submittedName>
</protein>
<proteinExistence type="predicted"/>
<feature type="compositionally biased region" description="Polar residues" evidence="1">
    <location>
        <begin position="1"/>
        <end position="19"/>
    </location>
</feature>